<dbReference type="AlphaFoldDB" id="Q2J0G4"/>
<organism evidence="2 3">
    <name type="scientific">Rhodopseudomonas palustris (strain HaA2)</name>
    <dbReference type="NCBI Taxonomy" id="316058"/>
    <lineage>
        <taxon>Bacteria</taxon>
        <taxon>Pseudomonadati</taxon>
        <taxon>Pseudomonadota</taxon>
        <taxon>Alphaproteobacteria</taxon>
        <taxon>Hyphomicrobiales</taxon>
        <taxon>Nitrobacteraceae</taxon>
        <taxon>Rhodopseudomonas</taxon>
    </lineage>
</organism>
<evidence type="ECO:0000256" key="1">
    <source>
        <dbReference type="SAM" id="Phobius"/>
    </source>
</evidence>
<keyword evidence="3" id="KW-1185">Reference proteome</keyword>
<evidence type="ECO:0000313" key="2">
    <source>
        <dbReference type="EMBL" id="ABD06046.1"/>
    </source>
</evidence>
<dbReference type="Proteomes" id="UP000008809">
    <property type="component" value="Chromosome"/>
</dbReference>
<accession>Q2J0G4</accession>
<reference evidence="2 3" key="1">
    <citation type="submission" date="2006-01" db="EMBL/GenBank/DDBJ databases">
        <title>Complete sequence of Rhodopseudomonas palustris HaA2.</title>
        <authorList>
            <consortium name="US DOE Joint Genome Institute"/>
            <person name="Copeland A."/>
            <person name="Lucas S."/>
            <person name="Lapidus A."/>
            <person name="Barry K."/>
            <person name="Detter J.C."/>
            <person name="Glavina T."/>
            <person name="Hammon N."/>
            <person name="Israni S."/>
            <person name="Pitluck S."/>
            <person name="Chain P."/>
            <person name="Malfatti S."/>
            <person name="Shin M."/>
            <person name="Vergez L."/>
            <person name="Schmutz J."/>
            <person name="Larimer F."/>
            <person name="Land M."/>
            <person name="Hauser L."/>
            <person name="Pelletier D.A."/>
            <person name="Kyrpides N."/>
            <person name="Anderson I."/>
            <person name="Oda Y."/>
            <person name="Harwood C.S."/>
            <person name="Richardson P."/>
        </authorList>
    </citation>
    <scope>NUCLEOTIDE SEQUENCE [LARGE SCALE GENOMIC DNA]</scope>
    <source>
        <strain evidence="2 3">HaA2</strain>
    </source>
</reference>
<feature type="transmembrane region" description="Helical" evidence="1">
    <location>
        <begin position="64"/>
        <end position="81"/>
    </location>
</feature>
<protein>
    <submittedName>
        <fullName evidence="2">Uncharacterized protein</fullName>
    </submittedName>
</protein>
<name>Q2J0G4_RHOP2</name>
<evidence type="ECO:0000313" key="3">
    <source>
        <dbReference type="Proteomes" id="UP000008809"/>
    </source>
</evidence>
<dbReference type="HOGENOM" id="CLU_2331837_0_0_5"/>
<gene>
    <name evidence="2" type="ordered locus">RPB_1336</name>
</gene>
<dbReference type="RefSeq" id="WP_011440234.1">
    <property type="nucleotide sequence ID" value="NC_007778.1"/>
</dbReference>
<dbReference type="KEGG" id="rpb:RPB_1336"/>
<feature type="transmembrane region" description="Helical" evidence="1">
    <location>
        <begin position="33"/>
        <end position="52"/>
    </location>
</feature>
<dbReference type="EMBL" id="CP000250">
    <property type="protein sequence ID" value="ABD06046.1"/>
    <property type="molecule type" value="Genomic_DNA"/>
</dbReference>
<keyword evidence="1" id="KW-1133">Transmembrane helix</keyword>
<sequence length="87" mass="9020">MMLWLLIAILLIGGGAAIVNDAAYDGRLFDSGMVVSVAALSALTVYLGRGLLGGAGRGAWLQHALIWAAIALTVALAYRLLPLITGR</sequence>
<proteinExistence type="predicted"/>
<keyword evidence="1" id="KW-0812">Transmembrane</keyword>
<dbReference type="STRING" id="316058.RPB_1336"/>
<keyword evidence="1" id="KW-0472">Membrane</keyword>